<name>A0ABR7DWA6_9BACT</name>
<comment type="caution">
    <text evidence="2">The sequence shown here is derived from an EMBL/GenBank/DDBJ whole genome shotgun (WGS) entry which is preliminary data.</text>
</comment>
<keyword evidence="3" id="KW-1185">Reference proteome</keyword>
<protein>
    <submittedName>
        <fullName evidence="2">Helix-turn-helix domain-containing protein</fullName>
    </submittedName>
</protein>
<sequence>MSNKVKIERICEHCGKIFIAQTCKTRFCSHACNSKHYKESIRSGRYNIVTKEVKEERKQRIKLSVDEVEFIQAKEFINLKQIGVYLGVCRKSVYTYLRKYSIPFSRIGGRIIVERKEIDKIMIRLIQSIQTKQENPVKTLEHLTDFYSVKEIEEKYHIKYNRLYVIAKENDIPFVTIAGHKYYSVKHIDKYFLKMGYMEAEEITGWYTIEDIQKIYRMTVKAVHSFTSRHKIPKKKEKTGNTTLYSKKHVDDIKNAQIGEDGYITVPEACAMFNVDRDTIYNRCQTYNIPKINKGKFVIVSVEGLRKVFGTGNIAINNVNEQQGSNHVEQTNSDKENESITK</sequence>
<evidence type="ECO:0000256" key="1">
    <source>
        <dbReference type="SAM" id="MobiDB-lite"/>
    </source>
</evidence>
<organism evidence="2 3">
    <name type="scientific">Parabacteroides segnis</name>
    <dbReference type="NCBI Taxonomy" id="2763058"/>
    <lineage>
        <taxon>Bacteria</taxon>
        <taxon>Pseudomonadati</taxon>
        <taxon>Bacteroidota</taxon>
        <taxon>Bacteroidia</taxon>
        <taxon>Bacteroidales</taxon>
        <taxon>Tannerellaceae</taxon>
        <taxon>Parabacteroides</taxon>
    </lineage>
</organism>
<feature type="region of interest" description="Disordered" evidence="1">
    <location>
        <begin position="320"/>
        <end position="342"/>
    </location>
</feature>
<gene>
    <name evidence="2" type="ORF">H8S77_02670</name>
</gene>
<feature type="compositionally biased region" description="Basic and acidic residues" evidence="1">
    <location>
        <begin position="332"/>
        <end position="342"/>
    </location>
</feature>
<accession>A0ABR7DWA6</accession>
<evidence type="ECO:0000313" key="3">
    <source>
        <dbReference type="Proteomes" id="UP000644010"/>
    </source>
</evidence>
<dbReference type="RefSeq" id="WP_186958183.1">
    <property type="nucleotide sequence ID" value="NZ_JACOOI010000002.1"/>
</dbReference>
<dbReference type="EMBL" id="JACOOI010000002">
    <property type="protein sequence ID" value="MBC5641795.1"/>
    <property type="molecule type" value="Genomic_DNA"/>
</dbReference>
<reference evidence="2 3" key="1">
    <citation type="submission" date="2020-08" db="EMBL/GenBank/DDBJ databases">
        <title>Genome public.</title>
        <authorList>
            <person name="Liu C."/>
            <person name="Sun Q."/>
        </authorList>
    </citation>
    <scope>NUCLEOTIDE SEQUENCE [LARGE SCALE GENOMIC DNA]</scope>
    <source>
        <strain evidence="2 3">BX2</strain>
    </source>
</reference>
<evidence type="ECO:0000313" key="2">
    <source>
        <dbReference type="EMBL" id="MBC5641795.1"/>
    </source>
</evidence>
<feature type="compositionally biased region" description="Polar residues" evidence="1">
    <location>
        <begin position="320"/>
        <end position="331"/>
    </location>
</feature>
<dbReference type="Proteomes" id="UP000644010">
    <property type="component" value="Unassembled WGS sequence"/>
</dbReference>
<proteinExistence type="predicted"/>